<reference evidence="2" key="1">
    <citation type="submission" date="2018-05" db="EMBL/GenBank/DDBJ databases">
        <authorList>
            <person name="Lanie J.A."/>
            <person name="Ng W.-L."/>
            <person name="Kazmierczak K.M."/>
            <person name="Andrzejewski T.M."/>
            <person name="Davidsen T.M."/>
            <person name="Wayne K.J."/>
            <person name="Tettelin H."/>
            <person name="Glass J.I."/>
            <person name="Rusch D."/>
            <person name="Podicherti R."/>
            <person name="Tsui H.-C.T."/>
            <person name="Winkler M.E."/>
        </authorList>
    </citation>
    <scope>NUCLEOTIDE SEQUENCE</scope>
</reference>
<evidence type="ECO:0000256" key="1">
    <source>
        <dbReference type="SAM" id="MobiDB-lite"/>
    </source>
</evidence>
<gene>
    <name evidence="2" type="ORF">METZ01_LOCUS213333</name>
</gene>
<sequence>TPADLQSAAIDHSATDPKMSHWRDSNPRPADYKSAALAN</sequence>
<dbReference type="AntiFam" id="ANF00020">
    <property type="entry name" value="tRNA translation"/>
</dbReference>
<dbReference type="EMBL" id="UINC01049113">
    <property type="protein sequence ID" value="SVB60479.1"/>
    <property type="molecule type" value="Genomic_DNA"/>
</dbReference>
<name>A0A382FCV1_9ZZZZ</name>
<feature type="non-terminal residue" evidence="2">
    <location>
        <position position="1"/>
    </location>
</feature>
<accession>A0A382FCV1</accession>
<proteinExistence type="predicted"/>
<dbReference type="AlphaFoldDB" id="A0A382FCV1"/>
<feature type="region of interest" description="Disordered" evidence="1">
    <location>
        <begin position="1"/>
        <end position="39"/>
    </location>
</feature>
<evidence type="ECO:0000313" key="2">
    <source>
        <dbReference type="EMBL" id="SVB60479.1"/>
    </source>
</evidence>
<organism evidence="2">
    <name type="scientific">marine metagenome</name>
    <dbReference type="NCBI Taxonomy" id="408172"/>
    <lineage>
        <taxon>unclassified sequences</taxon>
        <taxon>metagenomes</taxon>
        <taxon>ecological metagenomes</taxon>
    </lineage>
</organism>
<protein>
    <submittedName>
        <fullName evidence="2">Uncharacterized protein</fullName>
    </submittedName>
</protein>
<dbReference type="AntiFam" id="ANF00011">
    <property type="entry name" value="tRNA translation"/>
</dbReference>
<feature type="compositionally biased region" description="Basic and acidic residues" evidence="1">
    <location>
        <begin position="13"/>
        <end position="26"/>
    </location>
</feature>